<evidence type="ECO:0000313" key="3">
    <source>
        <dbReference type="EMBL" id="NMO16034.1"/>
    </source>
</evidence>
<gene>
    <name evidence="3" type="ORF">HG543_14415</name>
</gene>
<sequence>MMRRIALCLTSLALASPVWAQGQPQSQSPSKSQQQQQQPSSPASGGSGAPMDLSKMGPWTRKPTNEARTRKEVEAFIKEEDAIMKRRDFEASLARIDFPMFMATDNSQGMPTSESYDRQRYTQIMKPFFDQTPTDMQVNHNLDITVLSDSLVTYTDNYTMTTKGEKRAGRNAGLLVKREGQWKWKAFIEPGWGDPSPTGVGGSGVPQGQDTPKQ</sequence>
<evidence type="ECO:0000313" key="4">
    <source>
        <dbReference type="Proteomes" id="UP000518300"/>
    </source>
</evidence>
<comment type="caution">
    <text evidence="3">The sequence shown here is derived from an EMBL/GenBank/DDBJ whole genome shotgun (WGS) entry which is preliminary data.</text>
</comment>
<feature type="region of interest" description="Disordered" evidence="1">
    <location>
        <begin position="188"/>
        <end position="214"/>
    </location>
</feature>
<organism evidence="3 4">
    <name type="scientific">Pyxidicoccus fallax</name>
    <dbReference type="NCBI Taxonomy" id="394095"/>
    <lineage>
        <taxon>Bacteria</taxon>
        <taxon>Pseudomonadati</taxon>
        <taxon>Myxococcota</taxon>
        <taxon>Myxococcia</taxon>
        <taxon>Myxococcales</taxon>
        <taxon>Cystobacterineae</taxon>
        <taxon>Myxococcaceae</taxon>
        <taxon>Pyxidicoccus</taxon>
    </lineage>
</organism>
<proteinExistence type="predicted"/>
<dbReference type="EMBL" id="JABBJJ010000054">
    <property type="protein sequence ID" value="NMO16034.1"/>
    <property type="molecule type" value="Genomic_DNA"/>
</dbReference>
<dbReference type="Gene3D" id="3.10.450.50">
    <property type="match status" value="1"/>
</dbReference>
<feature type="signal peptide" evidence="2">
    <location>
        <begin position="1"/>
        <end position="20"/>
    </location>
</feature>
<feature type="chain" id="PRO_5032573679" evidence="2">
    <location>
        <begin position="21"/>
        <end position="214"/>
    </location>
</feature>
<evidence type="ECO:0000256" key="1">
    <source>
        <dbReference type="SAM" id="MobiDB-lite"/>
    </source>
</evidence>
<reference evidence="3 4" key="1">
    <citation type="submission" date="2020-04" db="EMBL/GenBank/DDBJ databases">
        <title>Draft genome of Pyxidicoccus fallax type strain.</title>
        <authorList>
            <person name="Whitworth D.E."/>
        </authorList>
    </citation>
    <scope>NUCLEOTIDE SEQUENCE [LARGE SCALE GENOMIC DNA]</scope>
    <source>
        <strain evidence="3 4">DSM 14698</strain>
    </source>
</reference>
<accession>A0A848LC31</accession>
<keyword evidence="4" id="KW-1185">Reference proteome</keyword>
<protein>
    <submittedName>
        <fullName evidence="3">Nuclear transport factor 2 family protein</fullName>
    </submittedName>
</protein>
<dbReference type="Proteomes" id="UP000518300">
    <property type="component" value="Unassembled WGS sequence"/>
</dbReference>
<feature type="region of interest" description="Disordered" evidence="1">
    <location>
        <begin position="19"/>
        <end position="71"/>
    </location>
</feature>
<feature type="compositionally biased region" description="Low complexity" evidence="1">
    <location>
        <begin position="20"/>
        <end position="44"/>
    </location>
</feature>
<dbReference type="SUPFAM" id="SSF54427">
    <property type="entry name" value="NTF2-like"/>
    <property type="match status" value="1"/>
</dbReference>
<dbReference type="InterPro" id="IPR032710">
    <property type="entry name" value="NTF2-like_dom_sf"/>
</dbReference>
<evidence type="ECO:0000256" key="2">
    <source>
        <dbReference type="SAM" id="SignalP"/>
    </source>
</evidence>
<keyword evidence="2" id="KW-0732">Signal</keyword>
<dbReference type="AlphaFoldDB" id="A0A848LC31"/>
<name>A0A848LC31_9BACT</name>
<dbReference type="RefSeq" id="WP_169345328.1">
    <property type="nucleotide sequence ID" value="NZ_JABBJJ010000054.1"/>
</dbReference>